<feature type="region of interest" description="Disordered" evidence="1">
    <location>
        <begin position="1"/>
        <end position="26"/>
    </location>
</feature>
<feature type="compositionally biased region" description="Polar residues" evidence="1">
    <location>
        <begin position="121"/>
        <end position="130"/>
    </location>
</feature>
<dbReference type="EMBL" id="JASCZI010092636">
    <property type="protein sequence ID" value="MED6152610.1"/>
    <property type="molecule type" value="Genomic_DNA"/>
</dbReference>
<organism evidence="2 3">
    <name type="scientific">Stylosanthes scabra</name>
    <dbReference type="NCBI Taxonomy" id="79078"/>
    <lineage>
        <taxon>Eukaryota</taxon>
        <taxon>Viridiplantae</taxon>
        <taxon>Streptophyta</taxon>
        <taxon>Embryophyta</taxon>
        <taxon>Tracheophyta</taxon>
        <taxon>Spermatophyta</taxon>
        <taxon>Magnoliopsida</taxon>
        <taxon>eudicotyledons</taxon>
        <taxon>Gunneridae</taxon>
        <taxon>Pentapetalae</taxon>
        <taxon>rosids</taxon>
        <taxon>fabids</taxon>
        <taxon>Fabales</taxon>
        <taxon>Fabaceae</taxon>
        <taxon>Papilionoideae</taxon>
        <taxon>50 kb inversion clade</taxon>
        <taxon>dalbergioids sensu lato</taxon>
        <taxon>Dalbergieae</taxon>
        <taxon>Pterocarpus clade</taxon>
        <taxon>Stylosanthes</taxon>
    </lineage>
</organism>
<name>A0ABU6TUW5_9FABA</name>
<sequence>MARNGPSASAKGKAKAYGPPTRASPRLAALRSQAAINSQPEAPVTPAVLALAIAKWTARMSPPKKRPIQNAAGEGTSKATAQSFHRRSHRIAAIGRSFTQAPKEQEVIAISNDSEKEPAISSDSSKPLGT</sequence>
<feature type="region of interest" description="Disordered" evidence="1">
    <location>
        <begin position="102"/>
        <end position="130"/>
    </location>
</feature>
<comment type="caution">
    <text evidence="2">The sequence shown here is derived from an EMBL/GenBank/DDBJ whole genome shotgun (WGS) entry which is preliminary data.</text>
</comment>
<feature type="region of interest" description="Disordered" evidence="1">
    <location>
        <begin position="62"/>
        <end position="86"/>
    </location>
</feature>
<feature type="compositionally biased region" description="Low complexity" evidence="1">
    <location>
        <begin position="1"/>
        <end position="20"/>
    </location>
</feature>
<gene>
    <name evidence="2" type="ORF">PIB30_093654</name>
</gene>
<proteinExistence type="predicted"/>
<evidence type="ECO:0000313" key="2">
    <source>
        <dbReference type="EMBL" id="MED6152610.1"/>
    </source>
</evidence>
<dbReference type="Proteomes" id="UP001341840">
    <property type="component" value="Unassembled WGS sequence"/>
</dbReference>
<keyword evidence="3" id="KW-1185">Reference proteome</keyword>
<evidence type="ECO:0000313" key="3">
    <source>
        <dbReference type="Proteomes" id="UP001341840"/>
    </source>
</evidence>
<reference evidence="2 3" key="1">
    <citation type="journal article" date="2023" name="Plants (Basel)">
        <title>Bridging the Gap: Combining Genomics and Transcriptomics Approaches to Understand Stylosanthes scabra, an Orphan Legume from the Brazilian Caatinga.</title>
        <authorList>
            <person name="Ferreira-Neto J.R.C."/>
            <person name="da Silva M.D."/>
            <person name="Binneck E."/>
            <person name="de Melo N.F."/>
            <person name="da Silva R.H."/>
            <person name="de Melo A.L.T.M."/>
            <person name="Pandolfi V."/>
            <person name="Bustamante F.O."/>
            <person name="Brasileiro-Vidal A.C."/>
            <person name="Benko-Iseppon A.M."/>
        </authorList>
    </citation>
    <scope>NUCLEOTIDE SEQUENCE [LARGE SCALE GENOMIC DNA]</scope>
    <source>
        <tissue evidence="2">Leaves</tissue>
    </source>
</reference>
<accession>A0ABU6TUW5</accession>
<protein>
    <submittedName>
        <fullName evidence="2">Uncharacterized protein</fullName>
    </submittedName>
</protein>
<evidence type="ECO:0000256" key="1">
    <source>
        <dbReference type="SAM" id="MobiDB-lite"/>
    </source>
</evidence>